<feature type="compositionally biased region" description="Acidic residues" evidence="1">
    <location>
        <begin position="187"/>
        <end position="207"/>
    </location>
</feature>
<evidence type="ECO:0000313" key="2">
    <source>
        <dbReference type="EMBL" id="MBK1828262.1"/>
    </source>
</evidence>
<dbReference type="EMBL" id="JAENII010000012">
    <property type="protein sequence ID" value="MBK1828262.1"/>
    <property type="molecule type" value="Genomic_DNA"/>
</dbReference>
<evidence type="ECO:0008006" key="4">
    <source>
        <dbReference type="Google" id="ProtNLM"/>
    </source>
</evidence>
<evidence type="ECO:0000256" key="1">
    <source>
        <dbReference type="SAM" id="MobiDB-lite"/>
    </source>
</evidence>
<reference evidence="2" key="1">
    <citation type="submission" date="2021-01" db="EMBL/GenBank/DDBJ databases">
        <title>Modified the classification status of verrucomicrobia.</title>
        <authorList>
            <person name="Feng X."/>
        </authorList>
    </citation>
    <scope>NUCLEOTIDE SEQUENCE</scope>
    <source>
        <strain evidence="2">KCTC 22201</strain>
    </source>
</reference>
<sequence length="207" mass="21129">MNRCISFLPVACLALASCELGGPYDSGGFDPLDPAGGGGAGVAVANTGYRPGEFVRSVSPNTAFFKNKPSGDATADRLLPADTMMKVISDDGSFVKAELDSGEVGFVPSVMVMGKEDQAAQYSGSEYQVYPPVDGVIPLQGDPTTTDPDVPVVPPTIDPDAPADLPPLPDDAPTPGLGAEPPLPDPTTEEASPDDVASEPEGAADPE</sequence>
<feature type="compositionally biased region" description="Low complexity" evidence="1">
    <location>
        <begin position="141"/>
        <end position="150"/>
    </location>
</feature>
<proteinExistence type="predicted"/>
<dbReference type="Proteomes" id="UP000658278">
    <property type="component" value="Unassembled WGS sequence"/>
</dbReference>
<keyword evidence="3" id="KW-1185">Reference proteome</keyword>
<gene>
    <name evidence="2" type="ORF">JIN81_14605</name>
</gene>
<dbReference type="AlphaFoldDB" id="A0A934RBX4"/>
<comment type="caution">
    <text evidence="2">The sequence shown here is derived from an EMBL/GenBank/DDBJ whole genome shotgun (WGS) entry which is preliminary data.</text>
</comment>
<accession>A0A934RBX4</accession>
<protein>
    <recommendedName>
        <fullName evidence="4">SH3 domain-containing protein</fullName>
    </recommendedName>
</protein>
<dbReference type="PROSITE" id="PS51257">
    <property type="entry name" value="PROKAR_LIPOPROTEIN"/>
    <property type="match status" value="1"/>
</dbReference>
<feature type="region of interest" description="Disordered" evidence="1">
    <location>
        <begin position="133"/>
        <end position="207"/>
    </location>
</feature>
<evidence type="ECO:0000313" key="3">
    <source>
        <dbReference type="Proteomes" id="UP000658278"/>
    </source>
</evidence>
<organism evidence="2 3">
    <name type="scientific">Haloferula rosea</name>
    <dbReference type="NCBI Taxonomy" id="490093"/>
    <lineage>
        <taxon>Bacteria</taxon>
        <taxon>Pseudomonadati</taxon>
        <taxon>Verrucomicrobiota</taxon>
        <taxon>Verrucomicrobiia</taxon>
        <taxon>Verrucomicrobiales</taxon>
        <taxon>Verrucomicrobiaceae</taxon>
        <taxon>Haloferula</taxon>
    </lineage>
</organism>
<name>A0A934RBX4_9BACT</name>
<dbReference type="RefSeq" id="WP_200281333.1">
    <property type="nucleotide sequence ID" value="NZ_JAENII010000012.1"/>
</dbReference>